<dbReference type="InParanoid" id="A0A3M0CQK7"/>
<feature type="chain" id="PRO_5017923589" evidence="1">
    <location>
        <begin position="34"/>
        <end position="175"/>
    </location>
</feature>
<evidence type="ECO:0000259" key="2">
    <source>
        <dbReference type="Pfam" id="PF13474"/>
    </source>
</evidence>
<evidence type="ECO:0000313" key="4">
    <source>
        <dbReference type="Proteomes" id="UP000271227"/>
    </source>
</evidence>
<gene>
    <name evidence="3" type="ORF">BXY39_0309</name>
</gene>
<sequence length="175" mass="19738">MIKRVIFCIAAPIAIALSALVMSKFTDFTPVQADPASDITEIAITLDQLHDYAASADWPRYFALYHADAVFLGTDAGERWDKPTFQAYAARTKGWIYTPRERHINLTPDGRTAYFDEILDSRNYGTSRGTGVLIRDNGAWRLLQYHLTFPIPNDLAKEITMMIQGFERKATDTDG</sequence>
<reference evidence="3 4" key="1">
    <citation type="submission" date="2018-10" db="EMBL/GenBank/DDBJ databases">
        <title>Genomic Encyclopedia of Archaeal and Bacterial Type Strains, Phase II (KMG-II): from individual species to whole genera.</title>
        <authorList>
            <person name="Goeker M."/>
        </authorList>
    </citation>
    <scope>NUCLEOTIDE SEQUENCE [LARGE SCALE GENOMIC DNA]</scope>
    <source>
        <strain evidence="3 4">DSM 25217</strain>
    </source>
</reference>
<evidence type="ECO:0000256" key="1">
    <source>
        <dbReference type="SAM" id="SignalP"/>
    </source>
</evidence>
<dbReference type="AlphaFoldDB" id="A0A3M0CQK7"/>
<dbReference type="RefSeq" id="WP_245998938.1">
    <property type="nucleotide sequence ID" value="NZ_REFR01000009.1"/>
</dbReference>
<keyword evidence="4" id="KW-1185">Reference proteome</keyword>
<feature type="signal peptide" evidence="1">
    <location>
        <begin position="1"/>
        <end position="33"/>
    </location>
</feature>
<proteinExistence type="predicted"/>
<keyword evidence="1" id="KW-0732">Signal</keyword>
<evidence type="ECO:0000313" key="3">
    <source>
        <dbReference type="EMBL" id="RMB11824.1"/>
    </source>
</evidence>
<name>A0A3M0CQK7_9PROT</name>
<organism evidence="3 4">
    <name type="scientific">Eilatimonas milleporae</name>
    <dbReference type="NCBI Taxonomy" id="911205"/>
    <lineage>
        <taxon>Bacteria</taxon>
        <taxon>Pseudomonadati</taxon>
        <taxon>Pseudomonadota</taxon>
        <taxon>Alphaproteobacteria</taxon>
        <taxon>Kordiimonadales</taxon>
        <taxon>Kordiimonadaceae</taxon>
        <taxon>Eilatimonas</taxon>
    </lineage>
</organism>
<protein>
    <submittedName>
        <fullName evidence="3">SnoaL-like protein</fullName>
    </submittedName>
</protein>
<dbReference type="Pfam" id="PF13474">
    <property type="entry name" value="SnoaL_3"/>
    <property type="match status" value="1"/>
</dbReference>
<dbReference type="SUPFAM" id="SSF54427">
    <property type="entry name" value="NTF2-like"/>
    <property type="match status" value="1"/>
</dbReference>
<accession>A0A3M0CQK7</accession>
<feature type="domain" description="SnoaL-like" evidence="2">
    <location>
        <begin position="45"/>
        <end position="152"/>
    </location>
</feature>
<dbReference type="Gene3D" id="3.10.450.50">
    <property type="match status" value="1"/>
</dbReference>
<comment type="caution">
    <text evidence="3">The sequence shown here is derived from an EMBL/GenBank/DDBJ whole genome shotgun (WGS) entry which is preliminary data.</text>
</comment>
<dbReference type="InterPro" id="IPR032710">
    <property type="entry name" value="NTF2-like_dom_sf"/>
</dbReference>
<dbReference type="EMBL" id="REFR01000009">
    <property type="protein sequence ID" value="RMB11824.1"/>
    <property type="molecule type" value="Genomic_DNA"/>
</dbReference>
<dbReference type="InterPro" id="IPR037401">
    <property type="entry name" value="SnoaL-like"/>
</dbReference>
<dbReference type="Proteomes" id="UP000271227">
    <property type="component" value="Unassembled WGS sequence"/>
</dbReference>